<dbReference type="AlphaFoldDB" id="A0A0F8Z1F7"/>
<protein>
    <recommendedName>
        <fullName evidence="4">Tetratricopeptide repeat protein</fullName>
    </recommendedName>
</protein>
<feature type="transmembrane region" description="Helical" evidence="2">
    <location>
        <begin position="25"/>
        <end position="45"/>
    </location>
</feature>
<keyword evidence="2" id="KW-0472">Membrane</keyword>
<proteinExistence type="predicted"/>
<reference evidence="3" key="1">
    <citation type="journal article" date="2015" name="Nature">
        <title>Complex archaea that bridge the gap between prokaryotes and eukaryotes.</title>
        <authorList>
            <person name="Spang A."/>
            <person name="Saw J.H."/>
            <person name="Jorgensen S.L."/>
            <person name="Zaremba-Niedzwiedzka K."/>
            <person name="Martijn J."/>
            <person name="Lind A.E."/>
            <person name="van Eijk R."/>
            <person name="Schleper C."/>
            <person name="Guy L."/>
            <person name="Ettema T.J."/>
        </authorList>
    </citation>
    <scope>NUCLEOTIDE SEQUENCE</scope>
</reference>
<keyword evidence="2" id="KW-1133">Transmembrane helix</keyword>
<gene>
    <name evidence="3" type="ORF">LCGC14_3089690</name>
</gene>
<sequence>VAASLWLLVALGLRAEAPRRFPRSVALGGLLVALTLAVACYTSAYGPVLRCQAKMGAAQRDPAAAEAYLLEAGRADRLASMPWQHLSAVAIEDFRRNHSNTSFDRFEEYNRNALRLAPNSSQAWLASGDWYLEVFAGTQRLEDLEMAEAAYRRAVALYPNSGLCRAKLALCYAALGREADFRHQAAMALRLDAQTPHTDKKLPPALRKRLTAEPMP</sequence>
<dbReference type="SUPFAM" id="SSF48452">
    <property type="entry name" value="TPR-like"/>
    <property type="match status" value="1"/>
</dbReference>
<dbReference type="EMBL" id="LAZR01066250">
    <property type="protein sequence ID" value="KKK53946.1"/>
    <property type="molecule type" value="Genomic_DNA"/>
</dbReference>
<evidence type="ECO:0000256" key="1">
    <source>
        <dbReference type="SAM" id="MobiDB-lite"/>
    </source>
</evidence>
<organism evidence="3">
    <name type="scientific">marine sediment metagenome</name>
    <dbReference type="NCBI Taxonomy" id="412755"/>
    <lineage>
        <taxon>unclassified sequences</taxon>
        <taxon>metagenomes</taxon>
        <taxon>ecological metagenomes</taxon>
    </lineage>
</organism>
<evidence type="ECO:0000256" key="2">
    <source>
        <dbReference type="SAM" id="Phobius"/>
    </source>
</evidence>
<dbReference type="Gene3D" id="1.25.40.10">
    <property type="entry name" value="Tetratricopeptide repeat domain"/>
    <property type="match status" value="1"/>
</dbReference>
<name>A0A0F8Z1F7_9ZZZZ</name>
<dbReference type="InterPro" id="IPR011990">
    <property type="entry name" value="TPR-like_helical_dom_sf"/>
</dbReference>
<accession>A0A0F8Z1F7</accession>
<evidence type="ECO:0000313" key="3">
    <source>
        <dbReference type="EMBL" id="KKK53946.1"/>
    </source>
</evidence>
<keyword evidence="2" id="KW-0812">Transmembrane</keyword>
<evidence type="ECO:0008006" key="4">
    <source>
        <dbReference type="Google" id="ProtNLM"/>
    </source>
</evidence>
<feature type="region of interest" description="Disordered" evidence="1">
    <location>
        <begin position="192"/>
        <end position="216"/>
    </location>
</feature>
<comment type="caution">
    <text evidence="3">The sequence shown here is derived from an EMBL/GenBank/DDBJ whole genome shotgun (WGS) entry which is preliminary data.</text>
</comment>
<feature type="non-terminal residue" evidence="3">
    <location>
        <position position="1"/>
    </location>
</feature>